<reference evidence="1" key="2">
    <citation type="journal article" date="2024" name="Plant">
        <title>Genomic evolution and insights into agronomic trait innovations of Sesamum species.</title>
        <authorList>
            <person name="Miao H."/>
            <person name="Wang L."/>
            <person name="Qu L."/>
            <person name="Liu H."/>
            <person name="Sun Y."/>
            <person name="Le M."/>
            <person name="Wang Q."/>
            <person name="Wei S."/>
            <person name="Zheng Y."/>
            <person name="Lin W."/>
            <person name="Duan Y."/>
            <person name="Cao H."/>
            <person name="Xiong S."/>
            <person name="Wang X."/>
            <person name="Wei L."/>
            <person name="Li C."/>
            <person name="Ma Q."/>
            <person name="Ju M."/>
            <person name="Zhao R."/>
            <person name="Li G."/>
            <person name="Mu C."/>
            <person name="Tian Q."/>
            <person name="Mei H."/>
            <person name="Zhang T."/>
            <person name="Gao T."/>
            <person name="Zhang H."/>
        </authorList>
    </citation>
    <scope>NUCLEOTIDE SEQUENCE</scope>
    <source>
        <strain evidence="1">KEN8</strain>
    </source>
</reference>
<sequence>MEKQIGQWDDIYHNVRRFDKLPTEKNERDEERGSQVQSFHPTESHCYCRLLELLVNVWAYHSARKMVYINPHSDLTEGADDKDPPYEMWQWPLTGKISCQGSSYQLFIIDIKT</sequence>
<proteinExistence type="predicted"/>
<reference evidence="1" key="1">
    <citation type="submission" date="2020-06" db="EMBL/GenBank/DDBJ databases">
        <authorList>
            <person name="Li T."/>
            <person name="Hu X."/>
            <person name="Zhang T."/>
            <person name="Song X."/>
            <person name="Zhang H."/>
            <person name="Dai N."/>
            <person name="Sheng W."/>
            <person name="Hou X."/>
            <person name="Wei L."/>
        </authorList>
    </citation>
    <scope>NUCLEOTIDE SEQUENCE</scope>
    <source>
        <strain evidence="1">KEN8</strain>
        <tissue evidence="1">Leaf</tissue>
    </source>
</reference>
<dbReference type="PANTHER" id="PTHR46635:SF2">
    <property type="entry name" value="GLYCOSYL TRANSFERASE FAMILY 1 DOMAIN-CONTAINING PROTEIN"/>
    <property type="match status" value="1"/>
</dbReference>
<dbReference type="PANTHER" id="PTHR46635">
    <property type="entry name" value="GLYCOSYL TRANSFERASE FAMILY 1 PROTEIN"/>
    <property type="match status" value="1"/>
</dbReference>
<dbReference type="AlphaFoldDB" id="A0AAW2LSP9"/>
<organism evidence="1">
    <name type="scientific">Sesamum calycinum</name>
    <dbReference type="NCBI Taxonomy" id="2727403"/>
    <lineage>
        <taxon>Eukaryota</taxon>
        <taxon>Viridiplantae</taxon>
        <taxon>Streptophyta</taxon>
        <taxon>Embryophyta</taxon>
        <taxon>Tracheophyta</taxon>
        <taxon>Spermatophyta</taxon>
        <taxon>Magnoliopsida</taxon>
        <taxon>eudicotyledons</taxon>
        <taxon>Gunneridae</taxon>
        <taxon>Pentapetalae</taxon>
        <taxon>asterids</taxon>
        <taxon>lamiids</taxon>
        <taxon>Lamiales</taxon>
        <taxon>Pedaliaceae</taxon>
        <taxon>Sesamum</taxon>
    </lineage>
</organism>
<protein>
    <submittedName>
        <fullName evidence="1">Uncharacterized protein</fullName>
    </submittedName>
</protein>
<name>A0AAW2LSP9_9LAMI</name>
<comment type="caution">
    <text evidence="1">The sequence shown here is derived from an EMBL/GenBank/DDBJ whole genome shotgun (WGS) entry which is preliminary data.</text>
</comment>
<dbReference type="EMBL" id="JACGWM010000016">
    <property type="protein sequence ID" value="KAL0322190.1"/>
    <property type="molecule type" value="Genomic_DNA"/>
</dbReference>
<evidence type="ECO:0000313" key="1">
    <source>
        <dbReference type="EMBL" id="KAL0322190.1"/>
    </source>
</evidence>
<gene>
    <name evidence="1" type="ORF">Scaly_2515400</name>
</gene>
<accession>A0AAW2LSP9</accession>